<reference evidence="1" key="1">
    <citation type="submission" date="2021-06" db="EMBL/GenBank/DDBJ databases">
        <authorList>
            <person name="Kallberg Y."/>
            <person name="Tangrot J."/>
            <person name="Rosling A."/>
        </authorList>
    </citation>
    <scope>NUCLEOTIDE SEQUENCE</scope>
    <source>
        <strain evidence="1">IL203A</strain>
    </source>
</reference>
<accession>A0ACA9LDC1</accession>
<dbReference type="Proteomes" id="UP000789702">
    <property type="component" value="Unassembled WGS sequence"/>
</dbReference>
<comment type="caution">
    <text evidence="1">The sequence shown here is derived from an EMBL/GenBank/DDBJ whole genome shotgun (WGS) entry which is preliminary data.</text>
</comment>
<protein>
    <submittedName>
        <fullName evidence="1">2193_t:CDS:1</fullName>
    </submittedName>
</protein>
<proteinExistence type="predicted"/>
<evidence type="ECO:0000313" key="2">
    <source>
        <dbReference type="Proteomes" id="UP000789702"/>
    </source>
</evidence>
<organism evidence="1 2">
    <name type="scientific">Dentiscutata heterogama</name>
    <dbReference type="NCBI Taxonomy" id="1316150"/>
    <lineage>
        <taxon>Eukaryota</taxon>
        <taxon>Fungi</taxon>
        <taxon>Fungi incertae sedis</taxon>
        <taxon>Mucoromycota</taxon>
        <taxon>Glomeromycotina</taxon>
        <taxon>Glomeromycetes</taxon>
        <taxon>Diversisporales</taxon>
        <taxon>Gigasporaceae</taxon>
        <taxon>Dentiscutata</taxon>
    </lineage>
</organism>
<name>A0ACA9LDC1_9GLOM</name>
<evidence type="ECO:0000313" key="1">
    <source>
        <dbReference type="EMBL" id="CAG8520659.1"/>
    </source>
</evidence>
<keyword evidence="2" id="KW-1185">Reference proteome</keyword>
<dbReference type="EMBL" id="CAJVPU010003604">
    <property type="protein sequence ID" value="CAG8520659.1"/>
    <property type="molecule type" value="Genomic_DNA"/>
</dbReference>
<gene>
    <name evidence="1" type="ORF">DHETER_LOCUS3899</name>
</gene>
<sequence length="104" mass="11742">MIVVLAWEIVFWSNVSFVVLSEKIEAISSKMFILSTIKIKASQPIVLIVLVPPRRVSSLLQLVHHAVDYFCQFQNERGVKIGQILFEGILKGLGSFQSSRKSPR</sequence>